<dbReference type="RefSeq" id="WP_015932740.1">
    <property type="nucleotide sequence ID" value="NC_011894.1"/>
</dbReference>
<keyword evidence="4" id="KW-1185">Reference proteome</keyword>
<dbReference type="STRING" id="460265.Mnod_6375"/>
<proteinExistence type="predicted"/>
<organism evidence="3 4">
    <name type="scientific">Methylobacterium nodulans (strain LMG 21967 / CNCM I-2342 / ORS 2060)</name>
    <dbReference type="NCBI Taxonomy" id="460265"/>
    <lineage>
        <taxon>Bacteria</taxon>
        <taxon>Pseudomonadati</taxon>
        <taxon>Pseudomonadota</taxon>
        <taxon>Alphaproteobacteria</taxon>
        <taxon>Hyphomicrobiales</taxon>
        <taxon>Methylobacteriaceae</taxon>
        <taxon>Methylobacterium</taxon>
    </lineage>
</organism>
<name>B8IBX9_METNO</name>
<protein>
    <recommendedName>
        <fullName evidence="2">DUF302 domain-containing protein</fullName>
    </recommendedName>
</protein>
<sequence>MARRFLALLLLAAPAGPAPGQSSAIPVCRDPGTEPPAPGVGEGLVSVSSPGSVAETVARLTAAIRAGGGTVHAEIDPARGAGIPLRPARLILFGDARTDAPLMRAAPTAGLDLPLRILVWEDSAGRVRATATDPAWIARRHGLDPDGAPMRDTRASFTRILDAAR</sequence>
<evidence type="ECO:0000313" key="4">
    <source>
        <dbReference type="Proteomes" id="UP000008207"/>
    </source>
</evidence>
<dbReference type="KEGG" id="mno:Mnod_6375"/>
<evidence type="ECO:0000259" key="2">
    <source>
        <dbReference type="Pfam" id="PF03625"/>
    </source>
</evidence>
<gene>
    <name evidence="3" type="ordered locus">Mnod_6375</name>
</gene>
<dbReference type="HOGENOM" id="CLU_1516078_0_0_5"/>
<feature type="chain" id="PRO_5002874254" description="DUF302 domain-containing protein" evidence="1">
    <location>
        <begin position="21"/>
        <end position="165"/>
    </location>
</feature>
<dbReference type="SUPFAM" id="SSF103247">
    <property type="entry name" value="TT1751-like"/>
    <property type="match status" value="1"/>
</dbReference>
<dbReference type="InterPro" id="IPR005180">
    <property type="entry name" value="DUF302"/>
</dbReference>
<dbReference type="eggNOG" id="COG3439">
    <property type="taxonomic scope" value="Bacteria"/>
</dbReference>
<feature type="domain" description="DUF302" evidence="2">
    <location>
        <begin position="81"/>
        <end position="134"/>
    </location>
</feature>
<dbReference type="Gene3D" id="3.30.310.70">
    <property type="entry name" value="TT1751-like domain"/>
    <property type="match status" value="1"/>
</dbReference>
<evidence type="ECO:0000256" key="1">
    <source>
        <dbReference type="SAM" id="SignalP"/>
    </source>
</evidence>
<dbReference type="CDD" id="cd14797">
    <property type="entry name" value="DUF302"/>
    <property type="match status" value="1"/>
</dbReference>
<dbReference type="OrthoDB" id="9799367at2"/>
<dbReference type="Pfam" id="PF03625">
    <property type="entry name" value="DUF302"/>
    <property type="match status" value="1"/>
</dbReference>
<keyword evidence="1" id="KW-0732">Signal</keyword>
<dbReference type="Proteomes" id="UP000008207">
    <property type="component" value="Chromosome"/>
</dbReference>
<dbReference type="InterPro" id="IPR035923">
    <property type="entry name" value="TT1751-like_sf"/>
</dbReference>
<feature type="signal peptide" evidence="1">
    <location>
        <begin position="1"/>
        <end position="20"/>
    </location>
</feature>
<dbReference type="AlphaFoldDB" id="B8IBX9"/>
<accession>B8IBX9</accession>
<evidence type="ECO:0000313" key="3">
    <source>
        <dbReference type="EMBL" id="ACL61161.1"/>
    </source>
</evidence>
<reference evidence="3 4" key="1">
    <citation type="submission" date="2009-01" db="EMBL/GenBank/DDBJ databases">
        <title>Complete sequence of chromosome of Methylobacterium nodulans ORS 2060.</title>
        <authorList>
            <consortium name="US DOE Joint Genome Institute"/>
            <person name="Lucas S."/>
            <person name="Copeland A."/>
            <person name="Lapidus A."/>
            <person name="Glavina del Rio T."/>
            <person name="Dalin E."/>
            <person name="Tice H."/>
            <person name="Bruce D."/>
            <person name="Goodwin L."/>
            <person name="Pitluck S."/>
            <person name="Sims D."/>
            <person name="Brettin T."/>
            <person name="Detter J.C."/>
            <person name="Han C."/>
            <person name="Larimer F."/>
            <person name="Land M."/>
            <person name="Hauser L."/>
            <person name="Kyrpides N."/>
            <person name="Ivanova N."/>
            <person name="Marx C.J."/>
            <person name="Richardson P."/>
        </authorList>
    </citation>
    <scope>NUCLEOTIDE SEQUENCE [LARGE SCALE GENOMIC DNA]</scope>
    <source>
        <strain evidence="4">LMG 21967 / CNCM I-2342 / ORS 2060</strain>
    </source>
</reference>
<dbReference type="EMBL" id="CP001349">
    <property type="protein sequence ID" value="ACL61161.1"/>
    <property type="molecule type" value="Genomic_DNA"/>
</dbReference>